<feature type="region of interest" description="Disordered" evidence="1">
    <location>
        <begin position="471"/>
        <end position="503"/>
    </location>
</feature>
<dbReference type="RefSeq" id="XP_001022549.1">
    <property type="nucleotide sequence ID" value="XM_001022549.2"/>
</dbReference>
<dbReference type="InParanoid" id="Q240W0"/>
<name>Q240W0_TETTS</name>
<dbReference type="Proteomes" id="UP000009168">
    <property type="component" value="Unassembled WGS sequence"/>
</dbReference>
<protein>
    <submittedName>
        <fullName evidence="2">Uncharacterized protein</fullName>
    </submittedName>
</protein>
<dbReference type="eggNOG" id="ENOG502SYTT">
    <property type="taxonomic scope" value="Eukaryota"/>
</dbReference>
<dbReference type="KEGG" id="tet:TTHERM_00624230"/>
<feature type="compositionally biased region" description="Polar residues" evidence="1">
    <location>
        <begin position="490"/>
        <end position="503"/>
    </location>
</feature>
<accession>Q240W0</accession>
<dbReference type="OrthoDB" id="295427at2759"/>
<organism evidence="2 3">
    <name type="scientific">Tetrahymena thermophila (strain SB210)</name>
    <dbReference type="NCBI Taxonomy" id="312017"/>
    <lineage>
        <taxon>Eukaryota</taxon>
        <taxon>Sar</taxon>
        <taxon>Alveolata</taxon>
        <taxon>Ciliophora</taxon>
        <taxon>Intramacronucleata</taxon>
        <taxon>Oligohymenophorea</taxon>
        <taxon>Hymenostomatida</taxon>
        <taxon>Tetrahymenina</taxon>
        <taxon>Tetrahymenidae</taxon>
        <taxon>Tetrahymena</taxon>
    </lineage>
</organism>
<sequence length="503" mass="57513">MSTLFSGFATRQQQQLYENLIEQLISVLSKRVIKIYDGQSCNEQIFKSVLLKIMVNLNILEERKYAAPKLSQQVQDLMGILQLDYLSLQSQQQNGVIKPKKKEYYLINQSDLVTKKPNQLINKQRSITPSNGSNPVKTKQGFMYQVSNHPSRVNSSSANNRNYQNPLVDGQVILPPQTAIGGDKNGFRVKLYNKQDDNLYGPNIEIKQGSNFEESSGKNTIQSFDASKEIGNNNLKENSQYLGCYESVNVRKNVNNNSSSNQKEQQQDRISAKQYLSYNPEAQTLYSQRNNDQNTLSPSTPVQKNQFQNQYQALFDKIADQDPQLANKFDSGYTSISASKGYVANQDLDCPQPSYNFPSEQKSVYNNNNNNSNFNNSVNHNKSTLNEEEVQMTMIDQDIIKKIINIAPQISKLSKQERSIDKQFRKLRKKSQPQNHSLNNSTFEIKNDFEFDSEKFEQEFYYGNFLNSTNSSGSQKMADTARSNRKNGFFSAQRSNFKQPQNI</sequence>
<dbReference type="GeneID" id="7828528"/>
<dbReference type="EMBL" id="GG662540">
    <property type="protein sequence ID" value="EAS02304.1"/>
    <property type="molecule type" value="Genomic_DNA"/>
</dbReference>
<evidence type="ECO:0000313" key="3">
    <source>
        <dbReference type="Proteomes" id="UP000009168"/>
    </source>
</evidence>
<reference evidence="3" key="1">
    <citation type="journal article" date="2006" name="PLoS Biol.">
        <title>Macronuclear genome sequence of the ciliate Tetrahymena thermophila, a model eukaryote.</title>
        <authorList>
            <person name="Eisen J.A."/>
            <person name="Coyne R.S."/>
            <person name="Wu M."/>
            <person name="Wu D."/>
            <person name="Thiagarajan M."/>
            <person name="Wortman J.R."/>
            <person name="Badger J.H."/>
            <person name="Ren Q."/>
            <person name="Amedeo P."/>
            <person name="Jones K.M."/>
            <person name="Tallon L.J."/>
            <person name="Delcher A.L."/>
            <person name="Salzberg S.L."/>
            <person name="Silva J.C."/>
            <person name="Haas B.J."/>
            <person name="Majoros W.H."/>
            <person name="Farzad M."/>
            <person name="Carlton J.M."/>
            <person name="Smith R.K. Jr."/>
            <person name="Garg J."/>
            <person name="Pearlman R.E."/>
            <person name="Karrer K.M."/>
            <person name="Sun L."/>
            <person name="Manning G."/>
            <person name="Elde N.C."/>
            <person name="Turkewitz A.P."/>
            <person name="Asai D.J."/>
            <person name="Wilkes D.E."/>
            <person name="Wang Y."/>
            <person name="Cai H."/>
            <person name="Collins K."/>
            <person name="Stewart B.A."/>
            <person name="Lee S.R."/>
            <person name="Wilamowska K."/>
            <person name="Weinberg Z."/>
            <person name="Ruzzo W.L."/>
            <person name="Wloga D."/>
            <person name="Gaertig J."/>
            <person name="Frankel J."/>
            <person name="Tsao C.-C."/>
            <person name="Gorovsky M.A."/>
            <person name="Keeling P.J."/>
            <person name="Waller R.F."/>
            <person name="Patron N.J."/>
            <person name="Cherry J.M."/>
            <person name="Stover N.A."/>
            <person name="Krieger C.J."/>
            <person name="del Toro C."/>
            <person name="Ryder H.F."/>
            <person name="Williamson S.C."/>
            <person name="Barbeau R.A."/>
            <person name="Hamilton E.P."/>
            <person name="Orias E."/>
        </authorList>
    </citation>
    <scope>NUCLEOTIDE SEQUENCE [LARGE SCALE GENOMIC DNA]</scope>
    <source>
        <strain evidence="3">SB210</strain>
    </source>
</reference>
<proteinExistence type="predicted"/>
<gene>
    <name evidence="2" type="ORF">TTHERM_00624230</name>
</gene>
<evidence type="ECO:0000256" key="1">
    <source>
        <dbReference type="SAM" id="MobiDB-lite"/>
    </source>
</evidence>
<dbReference type="AlphaFoldDB" id="Q240W0"/>
<dbReference type="HOGENOM" id="CLU_542387_0_0_1"/>
<evidence type="ECO:0000313" key="2">
    <source>
        <dbReference type="EMBL" id="EAS02304.1"/>
    </source>
</evidence>
<keyword evidence="3" id="KW-1185">Reference proteome</keyword>